<dbReference type="OrthoDB" id="2021090at2759"/>
<accession>A0A2P6TKR9</accession>
<sequence length="806" mass="83027">MADGDLVLSIKNPGRPTAEDFRLALPPSATVRELKAALQERYPGNPAPTTVTAIYAGRVLKDDNAVLSSFIVPNQDPSVPQSLHILPGFAYAPMASPAAAAYSMYQPALQAAYSAALQVLQQQAAASGGPAGTPSTAAASSANTQAGASTSSAAPPAPEAAAAADGAAVPAPPAAPVAMPMPQVYPHQAIAFVPTLIPVPQPVLPAYMTGDAAAQQQQQQQGADGAAPAQQALPPGQLLMAAPMAYQLPYHVAVPQMQQQVFVPGAQLRQRRQQQQQAPGQLPHALANMLRQQQLQHGALPAHLAEALRRHDAAVAAAGGAPGAPGAAVAARVAPGQAQRRPMMNVVVRLNMRALLQLLVLTVVVYQHCPPGRFLMLVGAGLLLYLTATEPVRRFLNRLAGVQQPGAAAPRAAQQQPGQPPAQQQQQPAEGGAAGAAAPGGADQPANAAAAPAVAAGQAAAGAGAAAPAAGEQEGQARQQPVAQGQGQPPAQQAQPPEHPHRGGLLRELQALVVGFFTSLIPGWNVNPDDAAAIAAAQAMFAAEEEEAAAAGIHLDVAVEAACQQADGEAVTYMLHVALNCTHDDPVPHSDTATFFANVTLGVDSEEVAFFGVDTDLDPSHTALACDDPLCAVCAADPAQCDACLEEYSLDPTTNECTSAPAVILIMDAPAAVGSSAVPARGNLCPQGQFYISMESDNKPFCINCFRTACSDCARCSEGDTPPGFCWESQYCIPPPSGGRPCLDGYHYRNGGCTLCKYTIPNCVFCNACKRGEPQCINGARCTQCAQNFKQGPLGWCIPSVPVKRG</sequence>
<feature type="region of interest" description="Disordered" evidence="5">
    <location>
        <begin position="406"/>
        <end position="445"/>
    </location>
</feature>
<evidence type="ECO:0000313" key="7">
    <source>
        <dbReference type="EMBL" id="PRW44897.1"/>
    </source>
</evidence>
<dbReference type="Gene3D" id="3.10.20.90">
    <property type="entry name" value="Phosphatidylinositol 3-kinase Catalytic Subunit, Chain A, domain 1"/>
    <property type="match status" value="1"/>
</dbReference>
<evidence type="ECO:0000256" key="3">
    <source>
        <dbReference type="ARBA" id="ARBA00022989"/>
    </source>
</evidence>
<dbReference type="InterPro" id="IPR039751">
    <property type="entry name" value="HERPUD1/2"/>
</dbReference>
<evidence type="ECO:0000256" key="4">
    <source>
        <dbReference type="ARBA" id="ARBA00023136"/>
    </source>
</evidence>
<dbReference type="GO" id="GO:0030968">
    <property type="term" value="P:endoplasmic reticulum unfolded protein response"/>
    <property type="evidence" value="ECO:0007669"/>
    <property type="project" value="TreeGrafter"/>
</dbReference>
<evidence type="ECO:0000256" key="1">
    <source>
        <dbReference type="ARBA" id="ARBA00004370"/>
    </source>
</evidence>
<dbReference type="InterPro" id="IPR029071">
    <property type="entry name" value="Ubiquitin-like_domsf"/>
</dbReference>
<keyword evidence="4" id="KW-0472">Membrane</keyword>
<dbReference type="InterPro" id="IPR000626">
    <property type="entry name" value="Ubiquitin-like_dom"/>
</dbReference>
<comment type="subcellular location">
    <subcellularLocation>
        <location evidence="1">Membrane</location>
    </subcellularLocation>
</comment>
<dbReference type="SUPFAM" id="SSF54236">
    <property type="entry name" value="Ubiquitin-like"/>
    <property type="match status" value="1"/>
</dbReference>
<organism evidence="7 8">
    <name type="scientific">Chlorella sorokiniana</name>
    <name type="common">Freshwater green alga</name>
    <dbReference type="NCBI Taxonomy" id="3076"/>
    <lineage>
        <taxon>Eukaryota</taxon>
        <taxon>Viridiplantae</taxon>
        <taxon>Chlorophyta</taxon>
        <taxon>core chlorophytes</taxon>
        <taxon>Trebouxiophyceae</taxon>
        <taxon>Chlorellales</taxon>
        <taxon>Chlorellaceae</taxon>
        <taxon>Chlorella clade</taxon>
        <taxon>Chlorella</taxon>
    </lineage>
</organism>
<gene>
    <name evidence="7" type="ORF">C2E21_6177</name>
</gene>
<keyword evidence="8" id="KW-1185">Reference proteome</keyword>
<keyword evidence="3" id="KW-1133">Transmembrane helix</keyword>
<evidence type="ECO:0000259" key="6">
    <source>
        <dbReference type="PROSITE" id="PS50053"/>
    </source>
</evidence>
<dbReference type="Proteomes" id="UP000239899">
    <property type="component" value="Unassembled WGS sequence"/>
</dbReference>
<dbReference type="STRING" id="3076.A0A2P6TKR9"/>
<dbReference type="PROSITE" id="PS50053">
    <property type="entry name" value="UBIQUITIN_2"/>
    <property type="match status" value="1"/>
</dbReference>
<feature type="region of interest" description="Disordered" evidence="5">
    <location>
        <begin position="210"/>
        <end position="230"/>
    </location>
</feature>
<dbReference type="GO" id="GO:0016020">
    <property type="term" value="C:membrane"/>
    <property type="evidence" value="ECO:0007669"/>
    <property type="project" value="UniProtKB-SubCell"/>
</dbReference>
<reference evidence="7 8" key="1">
    <citation type="journal article" date="2018" name="Plant J.">
        <title>Genome sequences of Chlorella sorokiniana UTEX 1602 and Micractinium conductrix SAG 241.80: implications to maltose excretion by a green alga.</title>
        <authorList>
            <person name="Arriola M.B."/>
            <person name="Velmurugan N."/>
            <person name="Zhang Y."/>
            <person name="Plunkett M.H."/>
            <person name="Hondzo H."/>
            <person name="Barney B.M."/>
        </authorList>
    </citation>
    <scope>NUCLEOTIDE SEQUENCE [LARGE SCALE GENOMIC DNA]</scope>
    <source>
        <strain evidence="8">UTEX 1602</strain>
    </source>
</reference>
<keyword evidence="2" id="KW-0812">Transmembrane</keyword>
<name>A0A2P6TKR9_CHLSO</name>
<dbReference type="EMBL" id="LHPG02000012">
    <property type="protein sequence ID" value="PRW44897.1"/>
    <property type="molecule type" value="Genomic_DNA"/>
</dbReference>
<protein>
    <recommendedName>
        <fullName evidence="6">Ubiquitin-like domain-containing protein</fullName>
    </recommendedName>
</protein>
<evidence type="ECO:0000256" key="5">
    <source>
        <dbReference type="SAM" id="MobiDB-lite"/>
    </source>
</evidence>
<evidence type="ECO:0000256" key="2">
    <source>
        <dbReference type="ARBA" id="ARBA00022692"/>
    </source>
</evidence>
<evidence type="ECO:0000313" key="8">
    <source>
        <dbReference type="Proteomes" id="UP000239899"/>
    </source>
</evidence>
<dbReference type="PANTHER" id="PTHR12943">
    <property type="entry name" value="HOMOCYSTEINE-RESPONSIVE ENDOPLASMIC RETICULUM-RESIDENT UNIQUITIN-LIKE DOMAIN HERPUD PROTEIN FAMILY MEMBER"/>
    <property type="match status" value="1"/>
</dbReference>
<feature type="compositionally biased region" description="Low complexity" evidence="5">
    <location>
        <begin position="466"/>
        <end position="496"/>
    </location>
</feature>
<dbReference type="PANTHER" id="PTHR12943:SF27">
    <property type="entry name" value="HOMOCYSTEINE-INDUCED ENDOPLASMIC RETICULUM PROTEIN, ISOFORM A"/>
    <property type="match status" value="1"/>
</dbReference>
<proteinExistence type="predicted"/>
<feature type="domain" description="Ubiquitin-like" evidence="6">
    <location>
        <begin position="6"/>
        <end position="66"/>
    </location>
</feature>
<feature type="region of interest" description="Disordered" evidence="5">
    <location>
        <begin position="126"/>
        <end position="159"/>
    </location>
</feature>
<dbReference type="AlphaFoldDB" id="A0A2P6TKR9"/>
<comment type="caution">
    <text evidence="7">The sequence shown here is derived from an EMBL/GenBank/DDBJ whole genome shotgun (WGS) entry which is preliminary data.</text>
</comment>
<feature type="region of interest" description="Disordered" evidence="5">
    <location>
        <begin position="466"/>
        <end position="502"/>
    </location>
</feature>